<gene>
    <name evidence="2" type="ORF">NPIL_583191</name>
</gene>
<dbReference type="EMBL" id="BMAW01109678">
    <property type="protein sequence ID" value="GFT39518.1"/>
    <property type="molecule type" value="Genomic_DNA"/>
</dbReference>
<proteinExistence type="predicted"/>
<protein>
    <submittedName>
        <fullName evidence="2">Uncharacterized protein</fullName>
    </submittedName>
</protein>
<evidence type="ECO:0000313" key="3">
    <source>
        <dbReference type="Proteomes" id="UP000887013"/>
    </source>
</evidence>
<evidence type="ECO:0000313" key="2">
    <source>
        <dbReference type="EMBL" id="GFT39518.1"/>
    </source>
</evidence>
<reference evidence="2" key="1">
    <citation type="submission" date="2020-08" db="EMBL/GenBank/DDBJ databases">
        <title>Multicomponent nature underlies the extraordinary mechanical properties of spider dragline silk.</title>
        <authorList>
            <person name="Kono N."/>
            <person name="Nakamura H."/>
            <person name="Mori M."/>
            <person name="Yoshida Y."/>
            <person name="Ohtoshi R."/>
            <person name="Malay A.D."/>
            <person name="Moran D.A.P."/>
            <person name="Tomita M."/>
            <person name="Numata K."/>
            <person name="Arakawa K."/>
        </authorList>
    </citation>
    <scope>NUCLEOTIDE SEQUENCE</scope>
</reference>
<evidence type="ECO:0000256" key="1">
    <source>
        <dbReference type="SAM" id="MobiDB-lite"/>
    </source>
</evidence>
<keyword evidence="3" id="KW-1185">Reference proteome</keyword>
<name>A0A8X6NXC0_NEPPI</name>
<sequence length="97" mass="11327">MFTVVNGWMKADLKFVLKEIQEKASANTVIAGLKDLILNSEQYISDPKFVEKILVSAISDRVSQEQDEKEKLKQEQLEKERHFEEGENFNLNQKRQN</sequence>
<dbReference type="Proteomes" id="UP000887013">
    <property type="component" value="Unassembled WGS sequence"/>
</dbReference>
<feature type="region of interest" description="Disordered" evidence="1">
    <location>
        <begin position="64"/>
        <end position="97"/>
    </location>
</feature>
<comment type="caution">
    <text evidence="2">The sequence shown here is derived from an EMBL/GenBank/DDBJ whole genome shotgun (WGS) entry which is preliminary data.</text>
</comment>
<feature type="compositionally biased region" description="Basic and acidic residues" evidence="1">
    <location>
        <begin position="64"/>
        <end position="85"/>
    </location>
</feature>
<dbReference type="AlphaFoldDB" id="A0A8X6NXC0"/>
<organism evidence="2 3">
    <name type="scientific">Nephila pilipes</name>
    <name type="common">Giant wood spider</name>
    <name type="synonym">Nephila maculata</name>
    <dbReference type="NCBI Taxonomy" id="299642"/>
    <lineage>
        <taxon>Eukaryota</taxon>
        <taxon>Metazoa</taxon>
        <taxon>Ecdysozoa</taxon>
        <taxon>Arthropoda</taxon>
        <taxon>Chelicerata</taxon>
        <taxon>Arachnida</taxon>
        <taxon>Araneae</taxon>
        <taxon>Araneomorphae</taxon>
        <taxon>Entelegynae</taxon>
        <taxon>Araneoidea</taxon>
        <taxon>Nephilidae</taxon>
        <taxon>Nephila</taxon>
    </lineage>
</organism>
<accession>A0A8X6NXC0</accession>